<dbReference type="AlphaFoldDB" id="A0A9D1KUS3"/>
<evidence type="ECO:0000256" key="1">
    <source>
        <dbReference type="SAM" id="MobiDB-lite"/>
    </source>
</evidence>
<sequence length="143" mass="16427">MFRDTRRKKIRNRIILTVLGICVLSFGIWLNYRTVEDKDGAEEASQKVKVEEREKTDTSAKDKKGTDNGERSTDTEKEPETYLIKEVDGVVKVFLCSGDEEELYLITSIPYELLSENDQKMFAEGVSIKTEEDLGEFLENFDS</sequence>
<dbReference type="Proteomes" id="UP000824159">
    <property type="component" value="Unassembled WGS sequence"/>
</dbReference>
<reference evidence="3" key="2">
    <citation type="journal article" date="2021" name="PeerJ">
        <title>Extensive microbial diversity within the chicken gut microbiome revealed by metagenomics and culture.</title>
        <authorList>
            <person name="Gilroy R."/>
            <person name="Ravi A."/>
            <person name="Getino M."/>
            <person name="Pursley I."/>
            <person name="Horton D.L."/>
            <person name="Alikhan N.F."/>
            <person name="Baker D."/>
            <person name="Gharbi K."/>
            <person name="Hall N."/>
            <person name="Watson M."/>
            <person name="Adriaenssens E.M."/>
            <person name="Foster-Nyarko E."/>
            <person name="Jarju S."/>
            <person name="Secka A."/>
            <person name="Antonio M."/>
            <person name="Oren A."/>
            <person name="Chaudhuri R.R."/>
            <person name="La Ragione R."/>
            <person name="Hildebrand F."/>
            <person name="Pallen M.J."/>
        </authorList>
    </citation>
    <scope>NUCLEOTIDE SEQUENCE</scope>
    <source>
        <strain evidence="3">CHK176-22527</strain>
    </source>
</reference>
<evidence type="ECO:0000313" key="3">
    <source>
        <dbReference type="EMBL" id="HIU00147.1"/>
    </source>
</evidence>
<gene>
    <name evidence="3" type="ORF">IAD12_07825</name>
</gene>
<name>A0A9D1KUS3_9FIRM</name>
<organism evidence="3 4">
    <name type="scientific">Candidatus Allocopromorpha excrementavium</name>
    <dbReference type="NCBI Taxonomy" id="2840741"/>
    <lineage>
        <taxon>Bacteria</taxon>
        <taxon>Bacillati</taxon>
        <taxon>Bacillota</taxon>
        <taxon>Clostridia</taxon>
        <taxon>Eubacteriales</taxon>
        <taxon>Eubacteriaceae</taxon>
        <taxon>Eubacteriaceae incertae sedis</taxon>
        <taxon>Candidatus Allocopromorpha</taxon>
    </lineage>
</organism>
<feature type="compositionally biased region" description="Basic and acidic residues" evidence="1">
    <location>
        <begin position="44"/>
        <end position="80"/>
    </location>
</feature>
<proteinExistence type="predicted"/>
<comment type="caution">
    <text evidence="3">The sequence shown here is derived from an EMBL/GenBank/DDBJ whole genome shotgun (WGS) entry which is preliminary data.</text>
</comment>
<evidence type="ECO:0000256" key="2">
    <source>
        <dbReference type="SAM" id="Phobius"/>
    </source>
</evidence>
<keyword evidence="2" id="KW-0812">Transmembrane</keyword>
<feature type="transmembrane region" description="Helical" evidence="2">
    <location>
        <begin position="12"/>
        <end position="32"/>
    </location>
</feature>
<keyword evidence="2" id="KW-0472">Membrane</keyword>
<evidence type="ECO:0000313" key="4">
    <source>
        <dbReference type="Proteomes" id="UP000824159"/>
    </source>
</evidence>
<protein>
    <recommendedName>
        <fullName evidence="5">Bypass of forespore C C-terminal domain-containing protein</fullName>
    </recommendedName>
</protein>
<keyword evidence="2" id="KW-1133">Transmembrane helix</keyword>
<accession>A0A9D1KUS3</accession>
<dbReference type="EMBL" id="DVLX01000095">
    <property type="protein sequence ID" value="HIU00147.1"/>
    <property type="molecule type" value="Genomic_DNA"/>
</dbReference>
<evidence type="ECO:0008006" key="5">
    <source>
        <dbReference type="Google" id="ProtNLM"/>
    </source>
</evidence>
<reference evidence="3" key="1">
    <citation type="submission" date="2020-10" db="EMBL/GenBank/DDBJ databases">
        <authorList>
            <person name="Gilroy R."/>
        </authorList>
    </citation>
    <scope>NUCLEOTIDE SEQUENCE</scope>
    <source>
        <strain evidence="3">CHK176-22527</strain>
    </source>
</reference>
<feature type="region of interest" description="Disordered" evidence="1">
    <location>
        <begin position="38"/>
        <end position="80"/>
    </location>
</feature>